<dbReference type="Gene3D" id="1.25.40.10">
    <property type="entry name" value="Tetratricopeptide repeat domain"/>
    <property type="match status" value="4"/>
</dbReference>
<reference evidence="3" key="1">
    <citation type="submission" date="2021-02" db="EMBL/GenBank/DDBJ databases">
        <authorList>
            <person name="Nowell W R."/>
        </authorList>
    </citation>
    <scope>NUCLEOTIDE SEQUENCE</scope>
</reference>
<dbReference type="GO" id="GO:0048731">
    <property type="term" value="P:system development"/>
    <property type="evidence" value="ECO:0007669"/>
    <property type="project" value="UniProtKB-ARBA"/>
</dbReference>
<keyword evidence="1" id="KW-0677">Repeat</keyword>
<sequence length="693" mass="79752">MAAASGNSKIYSSMAEQFNQFLSPRVMTGFNVKLQSTCLSLSVFYGLPKAHKGGYPNLSMFKILPNDYMKLIYVDIKCKICMIRSYYNLSIEMKKLNDKKEFEKAIDLFSKYEEKSNETICDLSVNQVLKSFTNRKDFQGGLNIHQRYLSRIEKNSFILASLIHFYMEFGNVNVAEELFKKSKNKTVGMYGAMMKGYIKNSLFNKAIEIFFKIENPDEINYVLLLNACSRIGTEETLNIVKKILLNLPNSYQNNKNILTTAFDAFIKCNDLSNAEKIFPKIKRTVISYGNLMKFYNKNNQEEKTLNLYKQMIIDDNIQLDPIIYVHFINAAAHIGILSISNSIYKQIPKCFLQNIFIKNALIDMWGKSSDIKKAKDIFQSLIKPDTIGYTSMINSYGLNGMAMEAIELFNKIPEEFILEETYVSILNACSHAGLVDQARSIFNNINNKTDKIYTTMVDCLSRSSLFEEALKLIDHYESGHSPSPTMLMSLLSAARNRKNKELSEKIFNRIKENFPELKNRLISASILLSNVYASVGEIEKSSNIRNKLYQQGLRKIIGLSFTEIDGKIFKFRAHDQTHPRSEEIYDEIQKISKELIEYGHQYDASWITRELNENETIESNLCGHSERLAIAYNFLENPTIRTIQITKNLRICGDCHRSIKLIALIRQCEIIVRDTNRIHHFNIKGQCSCSDHF</sequence>
<dbReference type="GO" id="GO:0009451">
    <property type="term" value="P:RNA modification"/>
    <property type="evidence" value="ECO:0007669"/>
    <property type="project" value="InterPro"/>
</dbReference>
<dbReference type="FunFam" id="1.25.40.10:FF:000158">
    <property type="entry name" value="pentatricopeptide repeat-containing protein At2g33680"/>
    <property type="match status" value="1"/>
</dbReference>
<dbReference type="Proteomes" id="UP000663881">
    <property type="component" value="Unassembled WGS sequence"/>
</dbReference>
<organism evidence="3 4">
    <name type="scientific">Adineta steineri</name>
    <dbReference type="NCBI Taxonomy" id="433720"/>
    <lineage>
        <taxon>Eukaryota</taxon>
        <taxon>Metazoa</taxon>
        <taxon>Spiralia</taxon>
        <taxon>Gnathifera</taxon>
        <taxon>Rotifera</taxon>
        <taxon>Eurotatoria</taxon>
        <taxon>Bdelloidea</taxon>
        <taxon>Adinetida</taxon>
        <taxon>Adinetidae</taxon>
        <taxon>Adineta</taxon>
    </lineage>
</organism>
<evidence type="ECO:0000259" key="2">
    <source>
        <dbReference type="Pfam" id="PF14432"/>
    </source>
</evidence>
<dbReference type="InterPro" id="IPR032867">
    <property type="entry name" value="DYW_dom"/>
</dbReference>
<name>A0A818SA50_9BILA</name>
<comment type="caution">
    <text evidence="3">The sequence shown here is derived from an EMBL/GenBank/DDBJ whole genome shotgun (WGS) entry which is preliminary data.</text>
</comment>
<proteinExistence type="predicted"/>
<dbReference type="InterPro" id="IPR011990">
    <property type="entry name" value="TPR-like_helical_dom_sf"/>
</dbReference>
<dbReference type="PANTHER" id="PTHR47926">
    <property type="entry name" value="PENTATRICOPEPTIDE REPEAT-CONTAINING PROTEIN"/>
    <property type="match status" value="1"/>
</dbReference>
<dbReference type="Pfam" id="PF14432">
    <property type="entry name" value="DYW_deaminase"/>
    <property type="match status" value="1"/>
</dbReference>
<evidence type="ECO:0000313" key="4">
    <source>
        <dbReference type="Proteomes" id="UP000663881"/>
    </source>
</evidence>
<evidence type="ECO:0000256" key="1">
    <source>
        <dbReference type="ARBA" id="ARBA00022737"/>
    </source>
</evidence>
<dbReference type="AlphaFoldDB" id="A0A818SA50"/>
<dbReference type="GO" id="GO:0003723">
    <property type="term" value="F:RNA binding"/>
    <property type="evidence" value="ECO:0007669"/>
    <property type="project" value="InterPro"/>
</dbReference>
<dbReference type="Pfam" id="PF12854">
    <property type="entry name" value="PPR_1"/>
    <property type="match status" value="1"/>
</dbReference>
<feature type="domain" description="DYW" evidence="2">
    <location>
        <begin position="599"/>
        <end position="692"/>
    </location>
</feature>
<dbReference type="InterPro" id="IPR002885">
    <property type="entry name" value="PPR_rpt"/>
</dbReference>
<gene>
    <name evidence="3" type="ORF">OKA104_LOCUS10352</name>
</gene>
<evidence type="ECO:0000313" key="3">
    <source>
        <dbReference type="EMBL" id="CAF3669796.1"/>
    </source>
</evidence>
<dbReference type="InterPro" id="IPR046960">
    <property type="entry name" value="PPR_At4g14850-like_plant"/>
</dbReference>
<dbReference type="GO" id="GO:0008270">
    <property type="term" value="F:zinc ion binding"/>
    <property type="evidence" value="ECO:0007669"/>
    <property type="project" value="InterPro"/>
</dbReference>
<dbReference type="Pfam" id="PF01535">
    <property type="entry name" value="PPR"/>
    <property type="match status" value="3"/>
</dbReference>
<dbReference type="EMBL" id="CAJOAY010000457">
    <property type="protein sequence ID" value="CAF3669796.1"/>
    <property type="molecule type" value="Genomic_DNA"/>
</dbReference>
<protein>
    <recommendedName>
        <fullName evidence="2">DYW domain-containing protein</fullName>
    </recommendedName>
</protein>
<dbReference type="SUPFAM" id="SSF81901">
    <property type="entry name" value="HCP-like"/>
    <property type="match status" value="1"/>
</dbReference>
<accession>A0A818SA50</accession>
<dbReference type="PANTHER" id="PTHR47926:SF395">
    <property type="entry name" value="TETRATRICOPEPTIDE-LIKE HELICAL DOMAIN, DYW DOMAIN PROTEIN-RELATED"/>
    <property type="match status" value="1"/>
</dbReference>